<gene>
    <name evidence="1" type="ORF">CCALI_01263</name>
</gene>
<accession>S0EXP9</accession>
<evidence type="ECO:0000313" key="1">
    <source>
        <dbReference type="EMBL" id="CCW35081.1"/>
    </source>
</evidence>
<name>S0EXP9_CHTCT</name>
<dbReference type="PATRIC" id="fig|1303518.3.peg.1287"/>
<organism evidence="1 2">
    <name type="scientific">Chthonomonas calidirosea (strain DSM 23976 / ICMP 18418 / T49)</name>
    <dbReference type="NCBI Taxonomy" id="1303518"/>
    <lineage>
        <taxon>Bacteria</taxon>
        <taxon>Bacillati</taxon>
        <taxon>Armatimonadota</taxon>
        <taxon>Chthonomonadia</taxon>
        <taxon>Chthonomonadales</taxon>
        <taxon>Chthonomonadaceae</taxon>
        <taxon>Chthonomonas</taxon>
    </lineage>
</organism>
<dbReference type="KEGG" id="ccz:CCALI_01263"/>
<sequence>MLHKQQELLTVGQQVGKVSPTNTLPILSETADAAVIESTVSSRDFTNQVPIVRTMEHTATALQDTSSILSAGTSSEMEWTGVLEWAQVRAARHYVLERCKKHVYIECSEVARLTGWSGPRVRRFILEVQDEWRQLQGIRPRGRPRKSL</sequence>
<keyword evidence="2" id="KW-1185">Reference proteome</keyword>
<evidence type="ECO:0000313" key="2">
    <source>
        <dbReference type="Proteomes" id="UP000014227"/>
    </source>
</evidence>
<dbReference type="AlphaFoldDB" id="S0EXP9"/>
<protein>
    <submittedName>
        <fullName evidence="1">Uncharacterized protein</fullName>
    </submittedName>
</protein>
<dbReference type="Proteomes" id="UP000014227">
    <property type="component" value="Chromosome I"/>
</dbReference>
<proteinExistence type="predicted"/>
<dbReference type="HOGENOM" id="CLU_1755607_0_0_0"/>
<dbReference type="RefSeq" id="WP_016482622.1">
    <property type="nucleotide sequence ID" value="NC_021487.1"/>
</dbReference>
<dbReference type="EMBL" id="HF951689">
    <property type="protein sequence ID" value="CCW35081.1"/>
    <property type="molecule type" value="Genomic_DNA"/>
</dbReference>
<dbReference type="InParanoid" id="S0EXP9"/>
<reference evidence="2" key="1">
    <citation type="submission" date="2013-03" db="EMBL/GenBank/DDBJ databases">
        <title>Genome sequence of Chthonomonas calidirosea, the first sequenced genome from the Armatimonadetes phylum (formally candidate division OP10).</title>
        <authorList>
            <person name="Lee K.C.Y."/>
            <person name="Morgan X.C."/>
            <person name="Dunfield P.F."/>
            <person name="Tamas I."/>
            <person name="Houghton K.M."/>
            <person name="Vyssotski M."/>
            <person name="Ryan J.L.J."/>
            <person name="Lagutin K."/>
            <person name="McDonald I.R."/>
            <person name="Stott M.B."/>
        </authorList>
    </citation>
    <scope>NUCLEOTIDE SEQUENCE [LARGE SCALE GENOMIC DNA]</scope>
    <source>
        <strain evidence="2">DSM 23976 / ICMP 18418 / T49</strain>
    </source>
</reference>